<evidence type="ECO:0000313" key="3">
    <source>
        <dbReference type="Proteomes" id="UP000800040"/>
    </source>
</evidence>
<gene>
    <name evidence="2" type="ORF">BDW02DRAFT_142370</name>
</gene>
<sequence>MLEPNGAARACTASKGALVPSMSVAELREAVRERRARIARQRAEEEKEAKRNKRKDFEEAMNIPSDEQKRGHETVFKKRKTRLESCREPIGEDIRGTKRSSPSSSFSSSSSTTASSATSLSPTAKKQKQTHIPPPSPFAFVPGTKRPASYSGVTATKKVCIAPAPTFGEASFLAPPLSIVGPIMRKRDADVYVEGAVEGHGFKRRRAVWKKDLGGM</sequence>
<dbReference type="Proteomes" id="UP000800040">
    <property type="component" value="Unassembled WGS sequence"/>
</dbReference>
<evidence type="ECO:0000313" key="2">
    <source>
        <dbReference type="EMBL" id="KAF1837448.1"/>
    </source>
</evidence>
<name>A0A6A5KJY1_9PLEO</name>
<dbReference type="EMBL" id="ML975262">
    <property type="protein sequence ID" value="KAF1837448.1"/>
    <property type="molecule type" value="Genomic_DNA"/>
</dbReference>
<feature type="compositionally biased region" description="Low complexity" evidence="1">
    <location>
        <begin position="100"/>
        <end position="124"/>
    </location>
</feature>
<evidence type="ECO:0000256" key="1">
    <source>
        <dbReference type="SAM" id="MobiDB-lite"/>
    </source>
</evidence>
<feature type="compositionally biased region" description="Basic and acidic residues" evidence="1">
    <location>
        <begin position="66"/>
        <end position="96"/>
    </location>
</feature>
<protein>
    <submittedName>
        <fullName evidence="2">Uncharacterized protein</fullName>
    </submittedName>
</protein>
<feature type="region of interest" description="Disordered" evidence="1">
    <location>
        <begin position="39"/>
        <end position="143"/>
    </location>
</feature>
<keyword evidence="3" id="KW-1185">Reference proteome</keyword>
<organism evidence="2 3">
    <name type="scientific">Decorospora gaudefroyi</name>
    <dbReference type="NCBI Taxonomy" id="184978"/>
    <lineage>
        <taxon>Eukaryota</taxon>
        <taxon>Fungi</taxon>
        <taxon>Dikarya</taxon>
        <taxon>Ascomycota</taxon>
        <taxon>Pezizomycotina</taxon>
        <taxon>Dothideomycetes</taxon>
        <taxon>Pleosporomycetidae</taxon>
        <taxon>Pleosporales</taxon>
        <taxon>Pleosporineae</taxon>
        <taxon>Pleosporaceae</taxon>
        <taxon>Decorospora</taxon>
    </lineage>
</organism>
<dbReference type="OrthoDB" id="3799942at2759"/>
<proteinExistence type="predicted"/>
<dbReference type="AlphaFoldDB" id="A0A6A5KJY1"/>
<accession>A0A6A5KJY1</accession>
<reference evidence="2" key="1">
    <citation type="submission" date="2020-01" db="EMBL/GenBank/DDBJ databases">
        <authorList>
            <consortium name="DOE Joint Genome Institute"/>
            <person name="Haridas S."/>
            <person name="Albert R."/>
            <person name="Binder M."/>
            <person name="Bloem J."/>
            <person name="Labutti K."/>
            <person name="Salamov A."/>
            <person name="Andreopoulos B."/>
            <person name="Baker S.E."/>
            <person name="Barry K."/>
            <person name="Bills G."/>
            <person name="Bluhm B.H."/>
            <person name="Cannon C."/>
            <person name="Castanera R."/>
            <person name="Culley D.E."/>
            <person name="Daum C."/>
            <person name="Ezra D."/>
            <person name="Gonzalez J.B."/>
            <person name="Henrissat B."/>
            <person name="Kuo A."/>
            <person name="Liang C."/>
            <person name="Lipzen A."/>
            <person name="Lutzoni F."/>
            <person name="Magnuson J."/>
            <person name="Mondo S."/>
            <person name="Nolan M."/>
            <person name="Ohm R."/>
            <person name="Pangilinan J."/>
            <person name="Park H.-J."/>
            <person name="Ramirez L."/>
            <person name="Alfaro M."/>
            <person name="Sun H."/>
            <person name="Tritt A."/>
            <person name="Yoshinaga Y."/>
            <person name="Zwiers L.-H."/>
            <person name="Turgeon B.G."/>
            <person name="Goodwin S.B."/>
            <person name="Spatafora J.W."/>
            <person name="Crous P.W."/>
            <person name="Grigoriev I.V."/>
        </authorList>
    </citation>
    <scope>NUCLEOTIDE SEQUENCE</scope>
    <source>
        <strain evidence="2">P77</strain>
    </source>
</reference>